<evidence type="ECO:0000256" key="1">
    <source>
        <dbReference type="ARBA" id="ARBA00022512"/>
    </source>
</evidence>
<evidence type="ECO:0000313" key="8">
    <source>
        <dbReference type="Proteomes" id="UP000198822"/>
    </source>
</evidence>
<feature type="transmembrane region" description="Helical" evidence="5">
    <location>
        <begin position="683"/>
        <end position="703"/>
    </location>
</feature>
<gene>
    <name evidence="7" type="ORF">SAMN04489720_1813</name>
</gene>
<dbReference type="STRING" id="399736.SAMN04489720_1813"/>
<dbReference type="PROSITE" id="PS50847">
    <property type="entry name" value="GRAM_POS_ANCHORING"/>
    <property type="match status" value="1"/>
</dbReference>
<dbReference type="Pfam" id="PF01345">
    <property type="entry name" value="DUF11"/>
    <property type="match status" value="1"/>
</dbReference>
<proteinExistence type="predicted"/>
<reference evidence="8" key="1">
    <citation type="submission" date="2016-10" db="EMBL/GenBank/DDBJ databases">
        <authorList>
            <person name="Varghese N."/>
            <person name="Submissions S."/>
        </authorList>
    </citation>
    <scope>NUCLEOTIDE SEQUENCE [LARGE SCALE GENOMIC DNA]</scope>
    <source>
        <strain evidence="8">DSM 22002</strain>
    </source>
</reference>
<keyword evidence="2" id="KW-0964">Secreted</keyword>
<dbReference type="NCBIfam" id="TIGR01167">
    <property type="entry name" value="LPXTG_anchor"/>
    <property type="match status" value="1"/>
</dbReference>
<feature type="domain" description="Gram-positive cocci surface proteins LPxTG" evidence="6">
    <location>
        <begin position="677"/>
        <end position="712"/>
    </location>
</feature>
<evidence type="ECO:0000256" key="4">
    <source>
        <dbReference type="ARBA" id="ARBA00023088"/>
    </source>
</evidence>
<name>A0A1G8DX69_9MICO</name>
<evidence type="ECO:0000256" key="2">
    <source>
        <dbReference type="ARBA" id="ARBA00022525"/>
    </source>
</evidence>
<dbReference type="Proteomes" id="UP000198822">
    <property type="component" value="Chromosome I"/>
</dbReference>
<dbReference type="InterPro" id="IPR001434">
    <property type="entry name" value="OmcB-like_DUF11"/>
</dbReference>
<protein>
    <submittedName>
        <fullName evidence="7">LPXTG-motif cell wall anchor domain-containing protein/conserved repeat domain-containing protein</fullName>
    </submittedName>
</protein>
<dbReference type="EMBL" id="LT629695">
    <property type="protein sequence ID" value="SDH62336.1"/>
    <property type="molecule type" value="Genomic_DNA"/>
</dbReference>
<organism evidence="7 8">
    <name type="scientific">Agrococcus jejuensis</name>
    <dbReference type="NCBI Taxonomy" id="399736"/>
    <lineage>
        <taxon>Bacteria</taxon>
        <taxon>Bacillati</taxon>
        <taxon>Actinomycetota</taxon>
        <taxon>Actinomycetes</taxon>
        <taxon>Micrococcales</taxon>
        <taxon>Microbacteriaceae</taxon>
        <taxon>Agrococcus</taxon>
    </lineage>
</organism>
<sequence>MRQRRARTETTHIHHDRRRRRWPRLAAALAGVPVAVALGLGPAAAWGAEASTRPHAIPGPATTTLPGTLLEGGFTDEGATTLFAYAAAGDEIVARIASTARTPAGARVVVTDPTGAVVHDDAVPVPIAGTHVGGAWIAAVEGVWTIAVVDPFVGTGGEASLAWDVGVVRGGASIPGRVWTESLAIHTPEQTTLELFAAAPDGALYRVTLDGYDGVDSTLRVNDVGNAAVGTCEPALRSVPMPHSPEAGGAGAAWWQPTDAQCEGLTDFRLFLDPPAADLPASTTAWADGRTDDTWLAASYVAPSIAELGFARETFASNAGVLSGSLLGQPGVVRVEVDADGDGAYDGPLDVVDEVAVLEPGPFSWRWDGLDASGAAVPVTATGVTMRATMAQVSPVHVVRIDAETSAGGIEVEALTGPAPGVATLHWDDTALEASSAARWTRPAALIGSDPATTSAGGVHGWDAGGEHPNQNDGRTGSWGDLRAIDDWAFIEDHAEAAVALAALPDLRIDKRVDAELLAADDGSAATVTWTIDVGNLGPVEATEVTVVDDYPAELDLATVRVVGGPSQGAFDAASGVWSVGALASGAVASVTLQGTVSTTPSAAATVANAAWVTSPQTPPSPGTCTPNDDLVSDDDRCDVVETPLVPVAVASPPATTPAAAPVPSPTLRPMRPTDPLPETGAAVSPIIGVGGALALLVGLAALGMRRRARRS</sequence>
<keyword evidence="8" id="KW-1185">Reference proteome</keyword>
<dbReference type="RefSeq" id="WP_092504340.1">
    <property type="nucleotide sequence ID" value="NZ_LT629695.1"/>
</dbReference>
<evidence type="ECO:0000256" key="5">
    <source>
        <dbReference type="SAM" id="Phobius"/>
    </source>
</evidence>
<dbReference type="InterPro" id="IPR019931">
    <property type="entry name" value="LPXTG_anchor"/>
</dbReference>
<dbReference type="AlphaFoldDB" id="A0A1G8DX69"/>
<keyword evidence="1" id="KW-0134">Cell wall</keyword>
<evidence type="ECO:0000313" key="7">
    <source>
        <dbReference type="EMBL" id="SDH62336.1"/>
    </source>
</evidence>
<evidence type="ECO:0000256" key="3">
    <source>
        <dbReference type="ARBA" id="ARBA00022729"/>
    </source>
</evidence>
<accession>A0A1G8DX69</accession>
<keyword evidence="5" id="KW-1133">Transmembrane helix</keyword>
<keyword evidence="5" id="KW-0812">Transmembrane</keyword>
<keyword evidence="3" id="KW-0732">Signal</keyword>
<evidence type="ECO:0000259" key="6">
    <source>
        <dbReference type="PROSITE" id="PS50847"/>
    </source>
</evidence>
<dbReference type="OrthoDB" id="134475at2"/>
<keyword evidence="5" id="KW-0472">Membrane</keyword>
<keyword evidence="4" id="KW-0572">Peptidoglycan-anchor</keyword>